<dbReference type="InterPro" id="IPR036291">
    <property type="entry name" value="NAD(P)-bd_dom_sf"/>
</dbReference>
<accession>A0A7W7Y0N6</accession>
<feature type="domain" description="NAD-dependent epimerase/dehydratase" evidence="1">
    <location>
        <begin position="6"/>
        <end position="165"/>
    </location>
</feature>
<reference evidence="2 3" key="1">
    <citation type="submission" date="2020-08" db="EMBL/GenBank/DDBJ databases">
        <title>Genomic Encyclopedia of Type Strains, Phase IV (KMG-IV): sequencing the most valuable type-strain genomes for metagenomic binning, comparative biology and taxonomic classification.</title>
        <authorList>
            <person name="Goeker M."/>
        </authorList>
    </citation>
    <scope>NUCLEOTIDE SEQUENCE [LARGE SCALE GENOMIC DNA]</scope>
    <source>
        <strain evidence="2 3">DSM 25897</strain>
    </source>
</reference>
<comment type="caution">
    <text evidence="2">The sequence shown here is derived from an EMBL/GenBank/DDBJ whole genome shotgun (WGS) entry which is preliminary data.</text>
</comment>
<dbReference type="AlphaFoldDB" id="A0A7W7Y0N6"/>
<dbReference type="SUPFAM" id="SSF51735">
    <property type="entry name" value="NAD(P)-binding Rossmann-fold domains"/>
    <property type="match status" value="1"/>
</dbReference>
<dbReference type="Pfam" id="PF01370">
    <property type="entry name" value="Epimerase"/>
    <property type="match status" value="1"/>
</dbReference>
<evidence type="ECO:0000313" key="2">
    <source>
        <dbReference type="EMBL" id="MBB5015922.1"/>
    </source>
</evidence>
<dbReference type="InterPro" id="IPR051783">
    <property type="entry name" value="NAD(P)-dependent_oxidoreduct"/>
</dbReference>
<dbReference type="PANTHER" id="PTHR48079:SF6">
    <property type="entry name" value="NAD(P)-BINDING DOMAIN-CONTAINING PROTEIN-RELATED"/>
    <property type="match status" value="1"/>
</dbReference>
<dbReference type="Gene3D" id="3.40.50.720">
    <property type="entry name" value="NAD(P)-binding Rossmann-like Domain"/>
    <property type="match status" value="1"/>
</dbReference>
<dbReference type="Proteomes" id="UP000519004">
    <property type="component" value="Unassembled WGS sequence"/>
</dbReference>
<sequence>MAGRLIVVAGAGDVGGRLAALRALRGDEVIAVRRRVQPLAAGVRAVAADLVGGAGLDRLPKRPDAVVFAAAPDAREEVAYRRLFVDGIRRLLDAFAEAPARFVLVSSTAVYGEDGGEWVDEDTPPRPPAFNGRVLLQAEQTLAADCAGALVLRLSGLYGPGREHLLRRALAGAPGRPHWTCRIHVADAAAALSHLLDLPTPAPLYLGSDDCPAREDELFAWLRARSGLPTLPALAGAESGRRVSNRRLRASGWEPRFPDFRAGYGALLAGRGQ</sequence>
<dbReference type="RefSeq" id="WP_343057256.1">
    <property type="nucleotide sequence ID" value="NZ_JACHHX010000012.1"/>
</dbReference>
<proteinExistence type="predicted"/>
<dbReference type="PANTHER" id="PTHR48079">
    <property type="entry name" value="PROTEIN YEEZ"/>
    <property type="match status" value="1"/>
</dbReference>
<dbReference type="InterPro" id="IPR001509">
    <property type="entry name" value="Epimerase_deHydtase"/>
</dbReference>
<dbReference type="GO" id="GO:0004029">
    <property type="term" value="F:aldehyde dehydrogenase (NAD+) activity"/>
    <property type="evidence" value="ECO:0007669"/>
    <property type="project" value="TreeGrafter"/>
</dbReference>
<dbReference type="EMBL" id="JACHHX010000012">
    <property type="protein sequence ID" value="MBB5015922.1"/>
    <property type="molecule type" value="Genomic_DNA"/>
</dbReference>
<name>A0A7W7Y0N6_9GAMM</name>
<organism evidence="2 3">
    <name type="scientific">Rehaibacterium terrae</name>
    <dbReference type="NCBI Taxonomy" id="1341696"/>
    <lineage>
        <taxon>Bacteria</taxon>
        <taxon>Pseudomonadati</taxon>
        <taxon>Pseudomonadota</taxon>
        <taxon>Gammaproteobacteria</taxon>
        <taxon>Lysobacterales</taxon>
        <taxon>Lysobacteraceae</taxon>
        <taxon>Rehaibacterium</taxon>
    </lineage>
</organism>
<dbReference type="GO" id="GO:0005737">
    <property type="term" value="C:cytoplasm"/>
    <property type="evidence" value="ECO:0007669"/>
    <property type="project" value="TreeGrafter"/>
</dbReference>
<keyword evidence="2" id="KW-0560">Oxidoreductase</keyword>
<gene>
    <name evidence="2" type="ORF">HNQ58_001832</name>
</gene>
<keyword evidence="3" id="KW-1185">Reference proteome</keyword>
<evidence type="ECO:0000313" key="3">
    <source>
        <dbReference type="Proteomes" id="UP000519004"/>
    </source>
</evidence>
<evidence type="ECO:0000259" key="1">
    <source>
        <dbReference type="Pfam" id="PF01370"/>
    </source>
</evidence>
<dbReference type="EC" id="1.5.5.1" evidence="2"/>
<protein>
    <submittedName>
        <fullName evidence="2">Electron-transferring-flavoprotein dehydrogenase</fullName>
        <ecNumber evidence="2">1.5.5.1</ecNumber>
    </submittedName>
</protein>
<dbReference type="GO" id="GO:0004174">
    <property type="term" value="F:electron-transferring-flavoprotein dehydrogenase activity"/>
    <property type="evidence" value="ECO:0007669"/>
    <property type="project" value="UniProtKB-EC"/>
</dbReference>